<dbReference type="Pfam" id="PF11086">
    <property type="entry name" value="DUF2878"/>
    <property type="match status" value="1"/>
</dbReference>
<dbReference type="EMBL" id="JBHTLR010000007">
    <property type="protein sequence ID" value="MFD1216478.1"/>
    <property type="molecule type" value="Genomic_DNA"/>
</dbReference>
<protein>
    <submittedName>
        <fullName evidence="2">DUF2878 domain-containing protein</fullName>
    </submittedName>
</protein>
<evidence type="ECO:0000313" key="3">
    <source>
        <dbReference type="Proteomes" id="UP001597264"/>
    </source>
</evidence>
<accession>A0ABW3U6J5</accession>
<keyword evidence="3" id="KW-1185">Reference proteome</keyword>
<keyword evidence="1" id="KW-1133">Transmembrane helix</keyword>
<proteinExistence type="predicted"/>
<feature type="transmembrane region" description="Helical" evidence="1">
    <location>
        <begin position="166"/>
        <end position="185"/>
    </location>
</feature>
<sequence length="203" mass="21698">MLWAACHRLTEVGRAPLPSLIIAGLLFEVMWFVCVFAPGTLLVLVVTAGNLAVHYRLFCISSPLITSPRGLRSTLSWVVMISAIGIGMDTALFQAGLLIPANPETLGFGIPLWLACLWVNFALALRFAFVFLRKHLLLAAVFGAIGGPVSYLAGSKIAGEVVLQSPIWLSLSVLGVLWAIFLAGAMKLARLKLFATGSQIGAH</sequence>
<evidence type="ECO:0000256" key="1">
    <source>
        <dbReference type="SAM" id="Phobius"/>
    </source>
</evidence>
<dbReference type="Proteomes" id="UP001597264">
    <property type="component" value="Unassembled WGS sequence"/>
</dbReference>
<dbReference type="RefSeq" id="WP_268932683.1">
    <property type="nucleotide sequence ID" value="NZ_CP087715.1"/>
</dbReference>
<feature type="transmembrane region" description="Helical" evidence="1">
    <location>
        <begin position="110"/>
        <end position="129"/>
    </location>
</feature>
<dbReference type="InterPro" id="IPR021306">
    <property type="entry name" value="DUF2878"/>
</dbReference>
<feature type="transmembrane region" description="Helical" evidence="1">
    <location>
        <begin position="74"/>
        <end position="98"/>
    </location>
</feature>
<organism evidence="2 3">
    <name type="scientific">Microbulbifer celer</name>
    <dbReference type="NCBI Taxonomy" id="435905"/>
    <lineage>
        <taxon>Bacteria</taxon>
        <taxon>Pseudomonadati</taxon>
        <taxon>Pseudomonadota</taxon>
        <taxon>Gammaproteobacteria</taxon>
        <taxon>Cellvibrionales</taxon>
        <taxon>Microbulbiferaceae</taxon>
        <taxon>Microbulbifer</taxon>
    </lineage>
</organism>
<reference evidence="3" key="1">
    <citation type="journal article" date="2019" name="Int. J. Syst. Evol. Microbiol.">
        <title>The Global Catalogue of Microorganisms (GCM) 10K type strain sequencing project: providing services to taxonomists for standard genome sequencing and annotation.</title>
        <authorList>
            <consortium name="The Broad Institute Genomics Platform"/>
            <consortium name="The Broad Institute Genome Sequencing Center for Infectious Disease"/>
            <person name="Wu L."/>
            <person name="Ma J."/>
        </authorList>
    </citation>
    <scope>NUCLEOTIDE SEQUENCE [LARGE SCALE GENOMIC DNA]</scope>
    <source>
        <strain evidence="3">CCUG 54356</strain>
    </source>
</reference>
<name>A0ABW3U6J5_9GAMM</name>
<gene>
    <name evidence="2" type="ORF">ACFQ2X_07715</name>
</gene>
<keyword evidence="1" id="KW-0472">Membrane</keyword>
<comment type="caution">
    <text evidence="2">The sequence shown here is derived from an EMBL/GenBank/DDBJ whole genome shotgun (WGS) entry which is preliminary data.</text>
</comment>
<feature type="transmembrane region" description="Helical" evidence="1">
    <location>
        <begin position="136"/>
        <end position="154"/>
    </location>
</feature>
<evidence type="ECO:0000313" key="2">
    <source>
        <dbReference type="EMBL" id="MFD1216478.1"/>
    </source>
</evidence>
<feature type="transmembrane region" description="Helical" evidence="1">
    <location>
        <begin position="20"/>
        <end position="53"/>
    </location>
</feature>
<keyword evidence="1" id="KW-0812">Transmembrane</keyword>